<name>A0ABR1XDW8_9PEZI</name>
<evidence type="ECO:0000313" key="2">
    <source>
        <dbReference type="EMBL" id="KAK8094868.1"/>
    </source>
</evidence>
<dbReference type="EMBL" id="JAQQWN010000002">
    <property type="protein sequence ID" value="KAK8094868.1"/>
    <property type="molecule type" value="Genomic_DNA"/>
</dbReference>
<protein>
    <submittedName>
        <fullName evidence="2">Uncharacterized protein</fullName>
    </submittedName>
</protein>
<dbReference type="GeneID" id="92038928"/>
<reference evidence="2 3" key="1">
    <citation type="submission" date="2023-01" db="EMBL/GenBank/DDBJ databases">
        <title>Analysis of 21 Apiospora genomes using comparative genomics revels a genus with tremendous synthesis potential of carbohydrate active enzymes and secondary metabolites.</title>
        <authorList>
            <person name="Sorensen T."/>
        </authorList>
    </citation>
    <scope>NUCLEOTIDE SEQUENCE [LARGE SCALE GENOMIC DNA]</scope>
    <source>
        <strain evidence="2 3">CBS 114990</strain>
    </source>
</reference>
<dbReference type="RefSeq" id="XP_066675641.1">
    <property type="nucleotide sequence ID" value="XM_066805868.1"/>
</dbReference>
<keyword evidence="3" id="KW-1185">Reference proteome</keyword>
<dbReference type="Proteomes" id="UP001433268">
    <property type="component" value="Unassembled WGS sequence"/>
</dbReference>
<accession>A0ABR1XDW8</accession>
<evidence type="ECO:0000313" key="3">
    <source>
        <dbReference type="Proteomes" id="UP001433268"/>
    </source>
</evidence>
<gene>
    <name evidence="2" type="ORF">PG997_001553</name>
</gene>
<comment type="caution">
    <text evidence="2">The sequence shown here is derived from an EMBL/GenBank/DDBJ whole genome shotgun (WGS) entry which is preliminary data.</text>
</comment>
<organism evidence="2 3">
    <name type="scientific">Apiospora hydei</name>
    <dbReference type="NCBI Taxonomy" id="1337664"/>
    <lineage>
        <taxon>Eukaryota</taxon>
        <taxon>Fungi</taxon>
        <taxon>Dikarya</taxon>
        <taxon>Ascomycota</taxon>
        <taxon>Pezizomycotina</taxon>
        <taxon>Sordariomycetes</taxon>
        <taxon>Xylariomycetidae</taxon>
        <taxon>Amphisphaeriales</taxon>
        <taxon>Apiosporaceae</taxon>
        <taxon>Apiospora</taxon>
    </lineage>
</organism>
<feature type="region of interest" description="Disordered" evidence="1">
    <location>
        <begin position="76"/>
        <end position="165"/>
    </location>
</feature>
<feature type="compositionally biased region" description="Low complexity" evidence="1">
    <location>
        <begin position="81"/>
        <end position="115"/>
    </location>
</feature>
<proteinExistence type="predicted"/>
<sequence length="203" mass="20972">MTNTGVYLMGNSGTSDNCYADQPSACTEPSSVPCTNLSPGTKKACCPPLTSCADRPQGPNVRCEIAYPNLMALVDGSRPQSSSSSSASELASTSVSSSAATTRSVSSQSSTAAVSPTRPAETTPMVNPGSGQTTAATAGELPNPAYHGRSRPLPPAGWRSGAVLLASPPEDGKRICTISWEQAVSSSCSRYPEDTRGRNVWRP</sequence>
<evidence type="ECO:0000256" key="1">
    <source>
        <dbReference type="SAM" id="MobiDB-lite"/>
    </source>
</evidence>